<evidence type="ECO:0000313" key="2">
    <source>
        <dbReference type="Proteomes" id="UP000278143"/>
    </source>
</evidence>
<dbReference type="EMBL" id="KZ989837">
    <property type="protein sequence ID" value="RKP25220.1"/>
    <property type="molecule type" value="Genomic_DNA"/>
</dbReference>
<keyword evidence="2" id="KW-1185">Reference proteome</keyword>
<dbReference type="AlphaFoldDB" id="A0A4P9Z1E8"/>
<dbReference type="Proteomes" id="UP000278143">
    <property type="component" value="Unassembled WGS sequence"/>
</dbReference>
<sequence length="136" mass="13608">MSSLDAVACVAGSSEYCCVMAAVAAAAAARRRPDEAGSLLVSTSALSLASAVLPAPNTTVSPCIVDAAVALDPLVDIGWIGVDVMDGSCCCCCCDQMVRNNAAIIAAIATVNIPSVLSKCPEPVVDTADVIPPVRA</sequence>
<proteinExistence type="predicted"/>
<reference evidence="2" key="1">
    <citation type="journal article" date="2018" name="Nat. Microbiol.">
        <title>Leveraging single-cell genomics to expand the fungal tree of life.</title>
        <authorList>
            <person name="Ahrendt S.R."/>
            <person name="Quandt C.A."/>
            <person name="Ciobanu D."/>
            <person name="Clum A."/>
            <person name="Salamov A."/>
            <person name="Andreopoulos B."/>
            <person name="Cheng J.F."/>
            <person name="Woyke T."/>
            <person name="Pelin A."/>
            <person name="Henrissat B."/>
            <person name="Reynolds N.K."/>
            <person name="Benny G.L."/>
            <person name="Smith M.E."/>
            <person name="James T.Y."/>
            <person name="Grigoriev I.V."/>
        </authorList>
    </citation>
    <scope>NUCLEOTIDE SEQUENCE [LARGE SCALE GENOMIC DNA]</scope>
    <source>
        <strain evidence="2">Benny S71-1</strain>
    </source>
</reference>
<accession>A0A4P9Z1E8</accession>
<name>A0A4P9Z1E8_9FUNG</name>
<gene>
    <name evidence="1" type="ORF">SYNPS1DRAFT_29042</name>
</gene>
<protein>
    <submittedName>
        <fullName evidence="1">Uncharacterized protein</fullName>
    </submittedName>
</protein>
<evidence type="ECO:0000313" key="1">
    <source>
        <dbReference type="EMBL" id="RKP25220.1"/>
    </source>
</evidence>
<organism evidence="1 2">
    <name type="scientific">Syncephalis pseudoplumigaleata</name>
    <dbReference type="NCBI Taxonomy" id="1712513"/>
    <lineage>
        <taxon>Eukaryota</taxon>
        <taxon>Fungi</taxon>
        <taxon>Fungi incertae sedis</taxon>
        <taxon>Zoopagomycota</taxon>
        <taxon>Zoopagomycotina</taxon>
        <taxon>Zoopagomycetes</taxon>
        <taxon>Zoopagales</taxon>
        <taxon>Piptocephalidaceae</taxon>
        <taxon>Syncephalis</taxon>
    </lineage>
</organism>